<dbReference type="Pfam" id="PF00075">
    <property type="entry name" value="RNase_H"/>
    <property type="match status" value="1"/>
</dbReference>
<dbReference type="HOGENOM" id="CLU_1768361_0_0_1"/>
<feature type="domain" description="RNase H type-1" evidence="1">
    <location>
        <begin position="8"/>
        <end position="93"/>
    </location>
</feature>
<keyword evidence="3" id="KW-1185">Reference proteome</keyword>
<proteinExistence type="predicted"/>
<organism evidence="2 3">
    <name type="scientific">Jaapia argillacea MUCL 33604</name>
    <dbReference type="NCBI Taxonomy" id="933084"/>
    <lineage>
        <taxon>Eukaryota</taxon>
        <taxon>Fungi</taxon>
        <taxon>Dikarya</taxon>
        <taxon>Basidiomycota</taxon>
        <taxon>Agaricomycotina</taxon>
        <taxon>Agaricomycetes</taxon>
        <taxon>Agaricomycetidae</taxon>
        <taxon>Jaapiales</taxon>
        <taxon>Jaapiaceae</taxon>
        <taxon>Jaapia</taxon>
    </lineage>
</organism>
<dbReference type="InterPro" id="IPR002156">
    <property type="entry name" value="RNaseH_domain"/>
</dbReference>
<accession>A0A067PAF5</accession>
<evidence type="ECO:0000259" key="1">
    <source>
        <dbReference type="Pfam" id="PF00075"/>
    </source>
</evidence>
<dbReference type="InParanoid" id="A0A067PAF5"/>
<dbReference type="Proteomes" id="UP000027265">
    <property type="component" value="Unassembled WGS sequence"/>
</dbReference>
<dbReference type="STRING" id="933084.A0A067PAF5"/>
<gene>
    <name evidence="2" type="ORF">JAAARDRAFT_707584</name>
</gene>
<dbReference type="EMBL" id="KL197755">
    <property type="protein sequence ID" value="KDQ50820.1"/>
    <property type="molecule type" value="Genomic_DNA"/>
</dbReference>
<dbReference type="OrthoDB" id="3230070at2759"/>
<dbReference type="InterPro" id="IPR012337">
    <property type="entry name" value="RNaseH-like_sf"/>
</dbReference>
<dbReference type="AlphaFoldDB" id="A0A067PAF5"/>
<dbReference type="SUPFAM" id="SSF53098">
    <property type="entry name" value="Ribonuclease H-like"/>
    <property type="match status" value="1"/>
</dbReference>
<reference evidence="3" key="1">
    <citation type="journal article" date="2014" name="Proc. Natl. Acad. Sci. U.S.A.">
        <title>Extensive sampling of basidiomycete genomes demonstrates inadequacy of the white-rot/brown-rot paradigm for wood decay fungi.</title>
        <authorList>
            <person name="Riley R."/>
            <person name="Salamov A.A."/>
            <person name="Brown D.W."/>
            <person name="Nagy L.G."/>
            <person name="Floudas D."/>
            <person name="Held B.W."/>
            <person name="Levasseur A."/>
            <person name="Lombard V."/>
            <person name="Morin E."/>
            <person name="Otillar R."/>
            <person name="Lindquist E.A."/>
            <person name="Sun H."/>
            <person name="LaButti K.M."/>
            <person name="Schmutz J."/>
            <person name="Jabbour D."/>
            <person name="Luo H."/>
            <person name="Baker S.E."/>
            <person name="Pisabarro A.G."/>
            <person name="Walton J.D."/>
            <person name="Blanchette R.A."/>
            <person name="Henrissat B."/>
            <person name="Martin F."/>
            <person name="Cullen D."/>
            <person name="Hibbett D.S."/>
            <person name="Grigoriev I.V."/>
        </authorList>
    </citation>
    <scope>NUCLEOTIDE SEQUENCE [LARGE SCALE GENOMIC DNA]</scope>
    <source>
        <strain evidence="3">MUCL 33604</strain>
    </source>
</reference>
<dbReference type="InterPro" id="IPR036397">
    <property type="entry name" value="RNaseH_sf"/>
</dbReference>
<evidence type="ECO:0000313" key="2">
    <source>
        <dbReference type="EMBL" id="KDQ50820.1"/>
    </source>
</evidence>
<name>A0A067PAF5_9AGAM</name>
<dbReference type="GO" id="GO:0003676">
    <property type="term" value="F:nucleic acid binding"/>
    <property type="evidence" value="ECO:0007669"/>
    <property type="project" value="InterPro"/>
</dbReference>
<dbReference type="GO" id="GO:0004523">
    <property type="term" value="F:RNA-DNA hybrid ribonuclease activity"/>
    <property type="evidence" value="ECO:0007669"/>
    <property type="project" value="InterPro"/>
</dbReference>
<dbReference type="Gene3D" id="3.30.420.10">
    <property type="entry name" value="Ribonuclease H-like superfamily/Ribonuclease H"/>
    <property type="match status" value="1"/>
</dbReference>
<evidence type="ECO:0000313" key="3">
    <source>
        <dbReference type="Proteomes" id="UP000027265"/>
    </source>
</evidence>
<sequence length="147" mass="16786">MEGLVSAARDAVTYIHSHPFINHVHIYTNNYAALTSIVEPMTRAGQHRAASFQNMIMNFLDQNAEHTLELGWSPGHEGICSNEKADQLARDTSELWCLDNPTLTHANDWTVKWKSHKFTGAFAPMNQFPPAWKPKDHFFTTKREVYS</sequence>
<protein>
    <recommendedName>
        <fullName evidence="1">RNase H type-1 domain-containing protein</fullName>
    </recommendedName>
</protein>